<name>L8H2Z2_ACACF</name>
<dbReference type="GO" id="GO:0008270">
    <property type="term" value="F:zinc ion binding"/>
    <property type="evidence" value="ECO:0007669"/>
    <property type="project" value="UniProtKB-KW"/>
</dbReference>
<dbReference type="Proteomes" id="UP000011083">
    <property type="component" value="Unassembled WGS sequence"/>
</dbReference>
<dbReference type="InterPro" id="IPR036875">
    <property type="entry name" value="Znf_CCHC_sf"/>
</dbReference>
<dbReference type="RefSeq" id="XP_004340841.1">
    <property type="nucleotide sequence ID" value="XM_004340793.1"/>
</dbReference>
<keyword evidence="1" id="KW-0479">Metal-binding</keyword>
<reference evidence="3 4" key="1">
    <citation type="journal article" date="2013" name="Genome Biol.">
        <title>Genome of Acanthamoeba castellanii highlights extensive lateral gene transfer and early evolution of tyrosine kinase signaling.</title>
        <authorList>
            <person name="Clarke M."/>
            <person name="Lohan A.J."/>
            <person name="Liu B."/>
            <person name="Lagkouvardos I."/>
            <person name="Roy S."/>
            <person name="Zafar N."/>
            <person name="Bertelli C."/>
            <person name="Schilde C."/>
            <person name="Kianianmomeni A."/>
            <person name="Burglin T.R."/>
            <person name="Frech C."/>
            <person name="Turcotte B."/>
            <person name="Kopec K.O."/>
            <person name="Synnott J.M."/>
            <person name="Choo C."/>
            <person name="Paponov I."/>
            <person name="Finkler A."/>
            <person name="Soon Heng Tan C."/>
            <person name="Hutchins A.P."/>
            <person name="Weinmeier T."/>
            <person name="Rattei T."/>
            <person name="Chu J.S."/>
            <person name="Gimenez G."/>
            <person name="Irimia M."/>
            <person name="Rigden D.J."/>
            <person name="Fitzpatrick D.A."/>
            <person name="Lorenzo-Morales J."/>
            <person name="Bateman A."/>
            <person name="Chiu C.H."/>
            <person name="Tang P."/>
            <person name="Hegemann P."/>
            <person name="Fromm H."/>
            <person name="Raoult D."/>
            <person name="Greub G."/>
            <person name="Miranda-Saavedra D."/>
            <person name="Chen N."/>
            <person name="Nash P."/>
            <person name="Ginger M.L."/>
            <person name="Horn M."/>
            <person name="Schaap P."/>
            <person name="Caler L."/>
            <person name="Loftus B."/>
        </authorList>
    </citation>
    <scope>NUCLEOTIDE SEQUENCE [LARGE SCALE GENOMIC DNA]</scope>
    <source>
        <strain evidence="3 4">Neff</strain>
    </source>
</reference>
<dbReference type="GO" id="GO:0003676">
    <property type="term" value="F:nucleic acid binding"/>
    <property type="evidence" value="ECO:0007669"/>
    <property type="project" value="InterPro"/>
</dbReference>
<dbReference type="SUPFAM" id="SSF57756">
    <property type="entry name" value="Retrovirus zinc finger-like domains"/>
    <property type="match status" value="1"/>
</dbReference>
<feature type="domain" description="CCHC-type" evidence="2">
    <location>
        <begin position="158"/>
        <end position="173"/>
    </location>
</feature>
<organism evidence="3 4">
    <name type="scientific">Acanthamoeba castellanii (strain ATCC 30010 / Neff)</name>
    <dbReference type="NCBI Taxonomy" id="1257118"/>
    <lineage>
        <taxon>Eukaryota</taxon>
        <taxon>Amoebozoa</taxon>
        <taxon>Discosea</taxon>
        <taxon>Longamoebia</taxon>
        <taxon>Centramoebida</taxon>
        <taxon>Acanthamoebidae</taxon>
        <taxon>Acanthamoeba</taxon>
    </lineage>
</organism>
<keyword evidence="4" id="KW-1185">Reference proteome</keyword>
<gene>
    <name evidence="3" type="ORF">ACA1_166340</name>
</gene>
<dbReference type="VEuPathDB" id="AmoebaDB:ACA1_166340"/>
<dbReference type="EMBL" id="KB007943">
    <property type="protein sequence ID" value="ELR18786.1"/>
    <property type="molecule type" value="Genomic_DNA"/>
</dbReference>
<evidence type="ECO:0000259" key="2">
    <source>
        <dbReference type="PROSITE" id="PS50158"/>
    </source>
</evidence>
<dbReference type="AlphaFoldDB" id="L8H2Z2"/>
<evidence type="ECO:0000313" key="4">
    <source>
        <dbReference type="Proteomes" id="UP000011083"/>
    </source>
</evidence>
<accession>L8H2Z2</accession>
<protein>
    <submittedName>
        <fullName evidence="3">Zinc knuckle domain containing protein</fullName>
    </submittedName>
</protein>
<dbReference type="OrthoDB" id="116316at2759"/>
<dbReference type="Gene3D" id="4.10.60.10">
    <property type="entry name" value="Zinc finger, CCHC-type"/>
    <property type="match status" value="1"/>
</dbReference>
<keyword evidence="1" id="KW-0862">Zinc</keyword>
<evidence type="ECO:0000256" key="1">
    <source>
        <dbReference type="PROSITE-ProRule" id="PRU00047"/>
    </source>
</evidence>
<keyword evidence="1" id="KW-0863">Zinc-finger</keyword>
<dbReference type="InterPro" id="IPR001878">
    <property type="entry name" value="Znf_CCHC"/>
</dbReference>
<dbReference type="KEGG" id="acan:ACA1_166340"/>
<proteinExistence type="predicted"/>
<sequence length="273" mass="31080">MSNHDNNPFTLKSTAHYMQWREHIAMSLRAQGLWNFVFDNVKELVVLQSLIKGKEDDPQAIMWHLDKELRPKTNAMCMDLLCNFVSIRRKPDKEIEVFFVCIEAAQAELEESGMVASPAYQLLAILDGLPPKYNAIHAIIKLEDRIDMDAKPQDKPMCYYCHKPGHVWLDCPKLHAARQTRSRANAATDNANSSSKDKTILSITNQVNIISNETDSWYLNSSATQHITCWKDLLHNFVNYSHKDHGLLLGNNYQCPVLSRGTIKATITINRAA</sequence>
<dbReference type="GeneID" id="14919583"/>
<evidence type="ECO:0000313" key="3">
    <source>
        <dbReference type="EMBL" id="ELR18786.1"/>
    </source>
</evidence>
<dbReference type="PROSITE" id="PS50158">
    <property type="entry name" value="ZF_CCHC"/>
    <property type="match status" value="1"/>
</dbReference>